<gene>
    <name evidence="1" type="ORF">M9980_12650</name>
</gene>
<dbReference type="Pfam" id="PF00702">
    <property type="entry name" value="Hydrolase"/>
    <property type="match status" value="1"/>
</dbReference>
<organism evidence="1 2">
    <name type="scientific">Sphingomonas donggukensis</name>
    <dbReference type="NCBI Taxonomy" id="2949093"/>
    <lineage>
        <taxon>Bacteria</taxon>
        <taxon>Pseudomonadati</taxon>
        <taxon>Pseudomonadota</taxon>
        <taxon>Alphaproteobacteria</taxon>
        <taxon>Sphingomonadales</taxon>
        <taxon>Sphingomonadaceae</taxon>
        <taxon>Sphingomonas</taxon>
    </lineage>
</organism>
<dbReference type="SFLD" id="SFLDG01129">
    <property type="entry name" value="C1.5:_HAD__Beta-PGM__Phosphata"/>
    <property type="match status" value="1"/>
</dbReference>
<dbReference type="InterPro" id="IPR036412">
    <property type="entry name" value="HAD-like_sf"/>
</dbReference>
<reference evidence="1" key="1">
    <citation type="submission" date="2022-05" db="EMBL/GenBank/DDBJ databases">
        <title>Sphingomonas sp. strain RMG20 Genome sequencing and assembly.</title>
        <authorList>
            <person name="Kim I."/>
        </authorList>
    </citation>
    <scope>NUCLEOTIDE SEQUENCE</scope>
    <source>
        <strain evidence="1">RMG20</strain>
    </source>
</reference>
<dbReference type="NCBIfam" id="TIGR01993">
    <property type="entry name" value="Pyr-5-nucltdase"/>
    <property type="match status" value="1"/>
</dbReference>
<sequence>MLAALAHIDAWVFDMDNTLYPASANLFAPVERRMTDYIVRLTGLAEPEAAALREGYFLEHGTTLAGLMAAHGVDPHDFLDYVHDVEMDVLEENAPLAALIAKLPGRKLVFTNGDLPYAERVLGRLGLGDSFEGVHDIHAMALQPKPAASAYAGLCAAYGIDPARSLFADDMARNLAPAKVIGMTTLWIDNGSQQENSVLRPDGAHAFIDYTTADLTGWLAEILGDTV</sequence>
<dbReference type="Gene3D" id="3.40.50.1000">
    <property type="entry name" value="HAD superfamily/HAD-like"/>
    <property type="match status" value="1"/>
</dbReference>
<dbReference type="PANTHER" id="PTHR12725">
    <property type="entry name" value="HALOACID DEHALOGENASE-LIKE HYDROLASE"/>
    <property type="match status" value="1"/>
</dbReference>
<accession>A0ABY4TV63</accession>
<dbReference type="NCBIfam" id="TIGR01509">
    <property type="entry name" value="HAD-SF-IA-v3"/>
    <property type="match status" value="1"/>
</dbReference>
<evidence type="ECO:0000313" key="2">
    <source>
        <dbReference type="Proteomes" id="UP001055580"/>
    </source>
</evidence>
<proteinExistence type="predicted"/>
<evidence type="ECO:0000313" key="1">
    <source>
        <dbReference type="EMBL" id="URW75372.1"/>
    </source>
</evidence>
<dbReference type="SFLD" id="SFLDG01132">
    <property type="entry name" value="C1.5.3:_5'-Nucleotidase_Like"/>
    <property type="match status" value="1"/>
</dbReference>
<keyword evidence="2" id="KW-1185">Reference proteome</keyword>
<dbReference type="InterPro" id="IPR023214">
    <property type="entry name" value="HAD_sf"/>
</dbReference>
<dbReference type="InterPro" id="IPR006439">
    <property type="entry name" value="HAD-SF_hydro_IA"/>
</dbReference>
<dbReference type="SFLD" id="SFLDS00003">
    <property type="entry name" value="Haloacid_Dehalogenase"/>
    <property type="match status" value="1"/>
</dbReference>
<dbReference type="Proteomes" id="UP001055580">
    <property type="component" value="Chromosome"/>
</dbReference>
<name>A0ABY4TV63_9SPHN</name>
<dbReference type="Gene3D" id="1.10.150.450">
    <property type="match status" value="1"/>
</dbReference>
<dbReference type="InterPro" id="IPR010237">
    <property type="entry name" value="Pyr-5-nucltdase"/>
</dbReference>
<dbReference type="EMBL" id="CP098401">
    <property type="protein sequence ID" value="URW75372.1"/>
    <property type="molecule type" value="Genomic_DNA"/>
</dbReference>
<dbReference type="PRINTS" id="PR00413">
    <property type="entry name" value="HADHALOGNASE"/>
</dbReference>
<protein>
    <submittedName>
        <fullName evidence="1">Pyrimidine 5'-nucleotidase</fullName>
    </submittedName>
</protein>
<dbReference type="SUPFAM" id="SSF56784">
    <property type="entry name" value="HAD-like"/>
    <property type="match status" value="1"/>
</dbReference>
<dbReference type="RefSeq" id="WP_250751502.1">
    <property type="nucleotide sequence ID" value="NZ_CP098401.1"/>
</dbReference>
<dbReference type="PANTHER" id="PTHR12725:SF117">
    <property type="entry name" value="HALOACID DEHALOGENASE-LIKE HYDROLASE"/>
    <property type="match status" value="1"/>
</dbReference>